<dbReference type="Gene3D" id="3.30.1540.10">
    <property type="entry name" value="formyl-coa transferase, domain 3"/>
    <property type="match status" value="1"/>
</dbReference>
<evidence type="ECO:0000313" key="6">
    <source>
        <dbReference type="Proteomes" id="UP000294911"/>
    </source>
</evidence>
<dbReference type="InterPro" id="IPR003673">
    <property type="entry name" value="CoA-Trfase_fam_III"/>
</dbReference>
<evidence type="ECO:0000256" key="3">
    <source>
        <dbReference type="ARBA" id="ARBA00066407"/>
    </source>
</evidence>
<evidence type="ECO:0000313" key="5">
    <source>
        <dbReference type="EMBL" id="TCP50060.1"/>
    </source>
</evidence>
<dbReference type="EMBL" id="SLXQ01000008">
    <property type="protein sequence ID" value="TCP50060.1"/>
    <property type="molecule type" value="Genomic_DNA"/>
</dbReference>
<dbReference type="InterPro" id="IPR023606">
    <property type="entry name" value="CoA-Trfase_III_dom_1_sf"/>
</dbReference>
<dbReference type="PANTHER" id="PTHR48228:SF5">
    <property type="entry name" value="ALPHA-METHYLACYL-COA RACEMASE"/>
    <property type="match status" value="1"/>
</dbReference>
<sequence>MAEVLLGRKWGAVPGPLAGLRVIELAGIGPGPHAAMQFADLGADVVRIERPSKGDASPGDATLRGRRRAGVNLRDEEGKRLVLDLVERADVLLEGFRPGVTERLGLGPDDCFARNPRLIYGRMTGWGQHGPLAERAGHDINYIAMTGILHAIGRADQRPVPPLNMVGDFGGGSMFLLTGVLAALWERERSGKGQVVDAAMVDGAGVLSQMVWAFRGQGGWSDERGVNLLDGAAPFYDTYECADGRYMAVGSLEPQFYAALLDGLGLADAELPAQGDRDGWPILRKRFTEVFASRTRDEWTAVFEGTDACVAPVLTFAEAPTHPHAAERAGFLEIDGVTQPAPAPRFSRTVPAEPVAPAALDTEASAVLAEWSTD</sequence>
<dbReference type="PANTHER" id="PTHR48228">
    <property type="entry name" value="SUCCINYL-COA--D-CITRAMALATE COA-TRANSFERASE"/>
    <property type="match status" value="1"/>
</dbReference>
<dbReference type="SUPFAM" id="SSF89796">
    <property type="entry name" value="CoA-transferase family III (CaiB/BaiF)"/>
    <property type="match status" value="1"/>
</dbReference>
<evidence type="ECO:0000256" key="4">
    <source>
        <dbReference type="ARBA" id="ARBA00074506"/>
    </source>
</evidence>
<dbReference type="FunFam" id="3.40.50.10540:FF:000004">
    <property type="entry name" value="Probable alpha-methylacyl-CoA racemase mcr"/>
    <property type="match status" value="1"/>
</dbReference>
<comment type="caution">
    <text evidence="5">The sequence shown here is derived from an EMBL/GenBank/DDBJ whole genome shotgun (WGS) entry which is preliminary data.</text>
</comment>
<dbReference type="Proteomes" id="UP000294911">
    <property type="component" value="Unassembled WGS sequence"/>
</dbReference>
<comment type="similarity">
    <text evidence="1">Belongs to the CoA-transferase III family.</text>
</comment>
<dbReference type="AlphaFoldDB" id="A0A4R2QKT0"/>
<dbReference type="Pfam" id="PF02515">
    <property type="entry name" value="CoA_transf_3"/>
    <property type="match status" value="1"/>
</dbReference>
<evidence type="ECO:0000256" key="1">
    <source>
        <dbReference type="ARBA" id="ARBA00008383"/>
    </source>
</evidence>
<dbReference type="FunFam" id="3.30.1540.10:FF:000004">
    <property type="entry name" value="Probable alpha-methylacyl-CoA racemase mcr"/>
    <property type="match status" value="1"/>
</dbReference>
<accession>A0A4R2QKT0</accession>
<organism evidence="5 6">
    <name type="scientific">Tamaricihabitans halophyticus</name>
    <dbReference type="NCBI Taxonomy" id="1262583"/>
    <lineage>
        <taxon>Bacteria</taxon>
        <taxon>Bacillati</taxon>
        <taxon>Actinomycetota</taxon>
        <taxon>Actinomycetes</taxon>
        <taxon>Pseudonocardiales</taxon>
        <taxon>Pseudonocardiaceae</taxon>
        <taxon>Tamaricihabitans</taxon>
    </lineage>
</organism>
<dbReference type="InterPro" id="IPR050509">
    <property type="entry name" value="CoA-transferase_III"/>
</dbReference>
<gene>
    <name evidence="5" type="ORF">EV191_108149</name>
</gene>
<keyword evidence="6" id="KW-1185">Reference proteome</keyword>
<dbReference type="GO" id="GO:0008111">
    <property type="term" value="F:alpha-methylacyl-CoA racemase activity"/>
    <property type="evidence" value="ECO:0007669"/>
    <property type="project" value="UniProtKB-EC"/>
</dbReference>
<dbReference type="EC" id="5.1.99.4" evidence="3"/>
<dbReference type="Gene3D" id="3.40.50.10540">
    <property type="entry name" value="Crotonobetainyl-coa:carnitine coa-transferase, domain 1"/>
    <property type="match status" value="1"/>
</dbReference>
<keyword evidence="2" id="KW-0413">Isomerase</keyword>
<dbReference type="InterPro" id="IPR044855">
    <property type="entry name" value="CoA-Trfase_III_dom3_sf"/>
</dbReference>
<protein>
    <recommendedName>
        <fullName evidence="4">Alpha-methylacyl-CoA racemase</fullName>
        <ecNumber evidence="3">5.1.99.4</ecNumber>
    </recommendedName>
</protein>
<evidence type="ECO:0000256" key="2">
    <source>
        <dbReference type="ARBA" id="ARBA00023235"/>
    </source>
</evidence>
<proteinExistence type="inferred from homology"/>
<name>A0A4R2QKT0_9PSEU</name>
<reference evidence="5 6" key="1">
    <citation type="submission" date="2019-03" db="EMBL/GenBank/DDBJ databases">
        <title>Genomic Encyclopedia of Type Strains, Phase IV (KMG-IV): sequencing the most valuable type-strain genomes for metagenomic binning, comparative biology and taxonomic classification.</title>
        <authorList>
            <person name="Goeker M."/>
        </authorList>
    </citation>
    <scope>NUCLEOTIDE SEQUENCE [LARGE SCALE GENOMIC DNA]</scope>
    <source>
        <strain evidence="5 6">DSM 45765</strain>
    </source>
</reference>